<comment type="caution">
    <text evidence="1">The sequence shown here is derived from an EMBL/GenBank/DDBJ whole genome shotgun (WGS) entry which is preliminary data.</text>
</comment>
<organism evidence="1 2">
    <name type="scientific">Catharanthus roseus</name>
    <name type="common">Madagascar periwinkle</name>
    <name type="synonym">Vinca rosea</name>
    <dbReference type="NCBI Taxonomy" id="4058"/>
    <lineage>
        <taxon>Eukaryota</taxon>
        <taxon>Viridiplantae</taxon>
        <taxon>Streptophyta</taxon>
        <taxon>Embryophyta</taxon>
        <taxon>Tracheophyta</taxon>
        <taxon>Spermatophyta</taxon>
        <taxon>Magnoliopsida</taxon>
        <taxon>eudicotyledons</taxon>
        <taxon>Gunneridae</taxon>
        <taxon>Pentapetalae</taxon>
        <taxon>asterids</taxon>
        <taxon>lamiids</taxon>
        <taxon>Gentianales</taxon>
        <taxon>Apocynaceae</taxon>
        <taxon>Rauvolfioideae</taxon>
        <taxon>Vinceae</taxon>
        <taxon>Catharanthinae</taxon>
        <taxon>Catharanthus</taxon>
    </lineage>
</organism>
<proteinExistence type="predicted"/>
<keyword evidence="2" id="KW-1185">Reference proteome</keyword>
<evidence type="ECO:0000313" key="2">
    <source>
        <dbReference type="Proteomes" id="UP001060085"/>
    </source>
</evidence>
<sequence>MALCVLETLGAKIGDLLIAKGIYLYGVGDQVQQLETKLDQIRRVLEDVNTQQTEHHRSRDCIFELRDLGYEADDRGGGIMENLKRYACIAREGRTRHELGSEIQNLISRISNFVNRFQGFGVRKMMEEEGSKSRQLQGLRRTYAYFTEEDNLIIGLDDDVDLLVCNLVSEEYPLVSVCGMGGLGKTTPAKKVYNHHDVRRHFQGYAGVVCNKDVTMVVNNKVFLHEPRVLTETEGWELLKHKVLKDLQENTLWKLRCKTTSIVKHRKACWNL</sequence>
<evidence type="ECO:0000313" key="1">
    <source>
        <dbReference type="EMBL" id="KAI5659099.1"/>
    </source>
</evidence>
<accession>A0ACC0AFX7</accession>
<protein>
    <submittedName>
        <fullName evidence="1">Uncharacterized protein</fullName>
    </submittedName>
</protein>
<dbReference type="Proteomes" id="UP001060085">
    <property type="component" value="Linkage Group LG06"/>
</dbReference>
<dbReference type="EMBL" id="CM044706">
    <property type="protein sequence ID" value="KAI5659099.1"/>
    <property type="molecule type" value="Genomic_DNA"/>
</dbReference>
<gene>
    <name evidence="1" type="ORF">M9H77_27892</name>
</gene>
<name>A0ACC0AFX7_CATRO</name>
<reference evidence="2" key="1">
    <citation type="journal article" date="2023" name="Nat. Plants">
        <title>Single-cell RNA sequencing provides a high-resolution roadmap for understanding the multicellular compartmentation of specialized metabolism.</title>
        <authorList>
            <person name="Sun S."/>
            <person name="Shen X."/>
            <person name="Li Y."/>
            <person name="Li Y."/>
            <person name="Wang S."/>
            <person name="Li R."/>
            <person name="Zhang H."/>
            <person name="Shen G."/>
            <person name="Guo B."/>
            <person name="Wei J."/>
            <person name="Xu J."/>
            <person name="St-Pierre B."/>
            <person name="Chen S."/>
            <person name="Sun C."/>
        </authorList>
    </citation>
    <scope>NUCLEOTIDE SEQUENCE [LARGE SCALE GENOMIC DNA]</scope>
</reference>